<name>A0A6P8S1Y4_GEOSA</name>
<dbReference type="Proteomes" id="UP000515159">
    <property type="component" value="Chromosome 8"/>
</dbReference>
<feature type="compositionally biased region" description="Basic and acidic residues" evidence="8">
    <location>
        <begin position="205"/>
        <end position="369"/>
    </location>
</feature>
<evidence type="ECO:0000256" key="1">
    <source>
        <dbReference type="ARBA" id="ARBA00022741"/>
    </source>
</evidence>
<dbReference type="SUPFAM" id="SSF52540">
    <property type="entry name" value="P-loop containing nucleoside triphosphate hydrolases"/>
    <property type="match status" value="1"/>
</dbReference>
<feature type="compositionally biased region" description="Polar residues" evidence="8">
    <location>
        <begin position="140"/>
        <end position="166"/>
    </location>
</feature>
<dbReference type="GO" id="GO:0051015">
    <property type="term" value="F:actin filament binding"/>
    <property type="evidence" value="ECO:0007669"/>
    <property type="project" value="TreeGrafter"/>
</dbReference>
<dbReference type="PANTHER" id="PTHR45615:SF8">
    <property type="entry name" value="UNCONVENTIONAL MYOSIN-XVIIIB"/>
    <property type="match status" value="1"/>
</dbReference>
<dbReference type="InterPro" id="IPR036064">
    <property type="entry name" value="MYSc_Myo18"/>
</dbReference>
<feature type="coiled-coil region" evidence="7">
    <location>
        <begin position="1505"/>
        <end position="1532"/>
    </location>
</feature>
<feature type="region of interest" description="Disordered" evidence="8">
    <location>
        <begin position="48"/>
        <end position="81"/>
    </location>
</feature>
<dbReference type="GO" id="GO:0003774">
    <property type="term" value="F:cytoskeletal motor activity"/>
    <property type="evidence" value="ECO:0007669"/>
    <property type="project" value="UniProtKB-UniRule"/>
</dbReference>
<feature type="compositionally biased region" description="Basic and acidic residues" evidence="8">
    <location>
        <begin position="48"/>
        <end position="65"/>
    </location>
</feature>
<feature type="coiled-coil region" evidence="7">
    <location>
        <begin position="1593"/>
        <end position="1638"/>
    </location>
</feature>
<feature type="compositionally biased region" description="Low complexity" evidence="8">
    <location>
        <begin position="2356"/>
        <end position="2370"/>
    </location>
</feature>
<dbReference type="CDD" id="cd01386">
    <property type="entry name" value="MYSc_Myo18"/>
    <property type="match status" value="1"/>
</dbReference>
<dbReference type="KEGG" id="gsh:117365413"/>
<dbReference type="InterPro" id="IPR057772">
    <property type="entry name" value="SH3_Myo18a"/>
</dbReference>
<feature type="compositionally biased region" description="Basic and acidic residues" evidence="8">
    <location>
        <begin position="2050"/>
        <end position="2075"/>
    </location>
</feature>
<dbReference type="Gene3D" id="1.20.120.720">
    <property type="entry name" value="Myosin VI head, motor domain, U50 subdomain"/>
    <property type="match status" value="1"/>
</dbReference>
<dbReference type="GO" id="GO:0031032">
    <property type="term" value="P:actomyosin structure organization"/>
    <property type="evidence" value="ECO:0007669"/>
    <property type="project" value="TreeGrafter"/>
</dbReference>
<feature type="region of interest" description="Disordered" evidence="8">
    <location>
        <begin position="113"/>
        <end position="369"/>
    </location>
</feature>
<dbReference type="Gene3D" id="4.10.270.10">
    <property type="entry name" value="Myosin, subunit A"/>
    <property type="match status" value="1"/>
</dbReference>
<dbReference type="SMART" id="SM00242">
    <property type="entry name" value="MYSc"/>
    <property type="match status" value="1"/>
</dbReference>
<evidence type="ECO:0000256" key="2">
    <source>
        <dbReference type="ARBA" id="ARBA00022840"/>
    </source>
</evidence>
<gene>
    <name evidence="11" type="primary">MYO18B</name>
</gene>
<sequence length="2429" mass="277112">MAISSRLALWEQKIREEDKSPTPTSPPPIFSVVSGGFIKQLVRETEKESKEVQVQEKETKEEPPVKQDPALDGLKSPGKLSDNLVKNFLLKDENFLGLEEMASKPQLLVNGLNGEKHQEQETQEIKKKSLILKTVRRTTSKQSKPVSNSTMNIQNQEKTKNTSETCKSPPPPLPPQQIVKDKPKADNRTSVDTRITEVQNARQKSKYDNNLHSSSKETIQELERKTPENPEKGDLVKDSTEEIQVEGKNERERKKLLVKDSTEENQVEEKHERERNGDLAKDSTEENQVEEKHERERNGDLAKDSTEENQVEEKHERERNGDLAKDSTEENQVEEKNERDGKGDLVKDNTEENQVEEKNLGEKKERAESDKVPEDVWYETEQVWFVHKYGFTLATELKPDVGTPELPEGRVRIRCEADNTVMDVDEENIHRTNPSKLDYAEDLALLISLNESSVINTLQHRYQSQLSHTYAGPNLVAIRPSAATTNYPEKVFKEKKDSMPPHICSVAQRAYWNMLVQHRDQTIIPMGRSGAGKTTLCQTALEHLVRSAGSVAGTVTVEKIKAMFSILKAFGTVSTCQSHNATRFSMVMSLDFNTAGRVTAAHLQTMLLENIRVAQQPEGESNFNVFSYLLAGMDLDLRTELCMHQMAESNSFGITPCLKPEEKQRASAVFVLLQAAMETLGFSENEQKAIWHVLAGIYHLGAAGTCKVGRKQFMKFEWANNAASVLGSDYEELSTAVFKHHLRKIIEQATSKGKRLSQDEEKNSGPKMTAVECIEGMASGLYEELFAVIVSLINRSFSSNHLSLASIMVMDTPGFQNPRHQKKDRAATFEELCHNYMQERLQALFYKRTFVSELERYREENIEVAFDLPELSPVATVSVVDQTSSQPNVHNGHVEELKGLLWILDEEVLIQGSSDSVALERLCSYFESKGLDKEELGPIRKCEQALQFEIFHQLGKDPVRYDFTRWVNKAKLNLSAKNAIQVLQESKMGDIKGLFLTRSKIPLICRALAGLEGNSQKALQRVGLLRKTFSSSLAAVKRNSVCAQIILQADALINLIKRSQVHFVHCLVPKSGVDDTDWQILTHCSKAEEEGGESRSAAVDIPMLRTQLFGAQLLDALRLCRIGYTDRMGFPEFRRRFQILTLQVTKKFPLDYTTTDEKKATEELLQLLDLDKKRIVVGHSQVFMKYGVLPRLERQREKLISQNIILFQASSKGFLCRQKFKKLKIQQIAVRCIQKNIMKFQAIKDWSWWQLMCCIRPSLSINIDEQMLRLKEEEIVALRMKLEKSERSRHELRQTTDLLESKITDLTTELSDERFKGEVACRVLESERADRLRTSREIKELQNKYDQAQKNLELVALQLEEAQQQIEQRELGSSGCRGADEWQIRFDCAQTEINFLRKRVAQFEERLENEQKYRKELEEKVSEVHIAYEDVKRTAQQMKRKCKHLTSDLEDTRALMESQQSRNHELEKKQSRFDMQLAQALGESAFEKSLREKIAQENTTCRWELGKLQHKLEQKELETVNLNKRIEVLVAQMKDLSIPDNFGETSLACLKKKLWELEASTAEQSQLLDERDNSIQQLEQVRLRFEMETERMKQIHLKELEDKEEELEDVQQSCQRKLRQLQMQLEQEYEEKQMVLHEKQDLEGLIGTLCEQIGHRDFDVEKRLRRDLKRTHALLSDLQLLMASREDSGQPGSKTELEKVQSQLGESQAKYVEAEKSQKSLSLELENLHMELENISRNKNMVDEQLYQLQHEKADLLKRIDEDQEDLNELMEKHKALIAQSSSDIAQIRELQEQVEVYKKEKQSLQEKLQLAQSRIDHLESSMVERSIVSRQEAAICDLENKVEFQKAQIKRYEMLILRLRDSVLRMGEELEKAADSEAREKENAKYYQMRMEEMKLEMQEFSQREMEACRRRVELEMQVDELSAVRQTLQADLETSTRRIADLQAALKEVESSDESDTESVQTALDSCSSRDIDNQSSIGSSISLDIAGSVRSWLGSSVGWESPSGAGNARSLSRQSIADSITLHSQRINQDITKVQELRKPSSLVSSERGEYGRHVDKDNIKGQVRKSMETPVDRASTSTKQKSPPSEQMLPSSSSALSEFLEEVRRKRAIEKEQVTLGMEETSSLPIYQTTGASSLRRCRTFKDDDDDFSRKLEIQEHSENIGSSPGVGLMRSSSLRCIPSANLDSIFSPAEKKTAKFGSCESLVHPQSTISHASLKISSPVTGLQPWRTCLEPSIEESSDSDLGKEPLVFQNKYFSTLMEDGNERTSSAQKVTSLNFERKTDDNFDEFVPAVRRARSATSLTRSGRDKSEGLRPLSVHFDDLSSDGNFQFSSEIRTTLKKNPNYRDDPANLSDSSSSSGSIVSYKSADSIKSRPRLPWLEVEGSTAKSPAEDIQGATRSEAEGKEADVNSIMMKYLRKTSEYQGS</sequence>
<evidence type="ECO:0000313" key="11">
    <source>
        <dbReference type="RefSeq" id="XP_033811732.1"/>
    </source>
</evidence>
<evidence type="ECO:0000256" key="4">
    <source>
        <dbReference type="ARBA" id="ARBA00023123"/>
    </source>
</evidence>
<dbReference type="Gene3D" id="6.20.240.20">
    <property type="match status" value="1"/>
</dbReference>
<feature type="region of interest" description="Disordered" evidence="8">
    <location>
        <begin position="2041"/>
        <end position="2100"/>
    </location>
</feature>
<reference evidence="11" key="1">
    <citation type="submission" date="2025-08" db="UniProtKB">
        <authorList>
            <consortium name="RefSeq"/>
        </authorList>
    </citation>
    <scope>IDENTIFICATION</scope>
</reference>
<keyword evidence="2 6" id="KW-0067">ATP-binding</keyword>
<feature type="domain" description="Myosin motor" evidence="9">
    <location>
        <begin position="438"/>
        <end position="1197"/>
    </location>
</feature>
<dbReference type="GO" id="GO:0032982">
    <property type="term" value="C:myosin filament"/>
    <property type="evidence" value="ECO:0007669"/>
    <property type="project" value="TreeGrafter"/>
</dbReference>
<dbReference type="InterPro" id="IPR001609">
    <property type="entry name" value="Myosin_head_motor_dom-like"/>
</dbReference>
<dbReference type="FunCoup" id="A0A6P8S1Y4">
    <property type="interactions" value="200"/>
</dbReference>
<evidence type="ECO:0000256" key="6">
    <source>
        <dbReference type="PROSITE-ProRule" id="PRU00782"/>
    </source>
</evidence>
<keyword evidence="10" id="KW-1185">Reference proteome</keyword>
<dbReference type="CTD" id="84700"/>
<dbReference type="Gene3D" id="1.10.10.820">
    <property type="match status" value="1"/>
</dbReference>
<evidence type="ECO:0000256" key="7">
    <source>
        <dbReference type="SAM" id="Coils"/>
    </source>
</evidence>
<dbReference type="GO" id="GO:0016460">
    <property type="term" value="C:myosin II complex"/>
    <property type="evidence" value="ECO:0007669"/>
    <property type="project" value="TreeGrafter"/>
</dbReference>
<dbReference type="InterPro" id="IPR036961">
    <property type="entry name" value="Kinesin_motor_dom_sf"/>
</dbReference>
<dbReference type="InterPro" id="IPR027417">
    <property type="entry name" value="P-loop_NTPase"/>
</dbReference>
<comment type="caution">
    <text evidence="6">Lacks conserved residue(s) required for the propagation of feature annotation.</text>
</comment>
<keyword evidence="4 6" id="KW-0518">Myosin</keyword>
<feature type="region of interest" description="Disordered" evidence="8">
    <location>
        <begin position="1950"/>
        <end position="1976"/>
    </location>
</feature>
<keyword evidence="5 6" id="KW-0505">Motor protein</keyword>
<dbReference type="PRINTS" id="PR00193">
    <property type="entry name" value="MYOSINHEAVY"/>
</dbReference>
<evidence type="ECO:0000313" key="10">
    <source>
        <dbReference type="Proteomes" id="UP000515159"/>
    </source>
</evidence>
<evidence type="ECO:0000256" key="3">
    <source>
        <dbReference type="ARBA" id="ARBA00023054"/>
    </source>
</evidence>
<dbReference type="Pfam" id="PF24556">
    <property type="entry name" value="SH3_Myosin-XVIIIa"/>
    <property type="match status" value="1"/>
</dbReference>
<feature type="region of interest" description="Disordered" evidence="8">
    <location>
        <begin position="2343"/>
        <end position="2409"/>
    </location>
</feature>
<feature type="compositionally biased region" description="Basic residues" evidence="8">
    <location>
        <begin position="128"/>
        <end position="139"/>
    </location>
</feature>
<dbReference type="FunFam" id="1.20.58.530:FF:000011">
    <property type="entry name" value="unconventional myosin-XVIIIa isoform X2"/>
    <property type="match status" value="1"/>
</dbReference>
<proteinExistence type="inferred from homology"/>
<keyword evidence="6" id="KW-0009">Actin-binding</keyword>
<dbReference type="PANTHER" id="PTHR45615">
    <property type="entry name" value="MYOSIN HEAVY CHAIN, NON-MUSCLE"/>
    <property type="match status" value="1"/>
</dbReference>
<dbReference type="GeneID" id="117365413"/>
<dbReference type="Gene3D" id="3.40.850.10">
    <property type="entry name" value="Kinesin motor domain"/>
    <property type="match status" value="1"/>
</dbReference>
<feature type="compositionally biased region" description="Low complexity" evidence="8">
    <location>
        <begin position="2086"/>
        <end position="2100"/>
    </location>
</feature>
<feature type="coiled-coil region" evidence="7">
    <location>
        <begin position="1268"/>
        <end position="1469"/>
    </location>
</feature>
<dbReference type="GO" id="GO:0005737">
    <property type="term" value="C:cytoplasm"/>
    <property type="evidence" value="ECO:0007669"/>
    <property type="project" value="TreeGrafter"/>
</dbReference>
<dbReference type="Gene3D" id="1.20.58.530">
    <property type="match status" value="1"/>
</dbReference>
<comment type="similarity">
    <text evidence="6">Belongs to the TRAFAC class myosin-kinesin ATPase superfamily. Myosin family.</text>
</comment>
<accession>A0A6P8S1Y4</accession>
<keyword evidence="1 6" id="KW-0547">Nucleotide-binding</keyword>
<dbReference type="PROSITE" id="PS51456">
    <property type="entry name" value="MYOSIN_MOTOR"/>
    <property type="match status" value="1"/>
</dbReference>
<dbReference type="OrthoDB" id="2505895at2759"/>
<feature type="compositionally biased region" description="Basic and acidic residues" evidence="8">
    <location>
        <begin position="114"/>
        <end position="127"/>
    </location>
</feature>
<dbReference type="GO" id="GO:0016461">
    <property type="term" value="C:unconventional myosin complex"/>
    <property type="evidence" value="ECO:0007669"/>
    <property type="project" value="TreeGrafter"/>
</dbReference>
<feature type="binding site" evidence="6">
    <location>
        <begin position="527"/>
        <end position="534"/>
    </location>
    <ligand>
        <name>ATP</name>
        <dbReference type="ChEBI" id="CHEBI:30616"/>
    </ligand>
</feature>
<dbReference type="PROSITE" id="PS50096">
    <property type="entry name" value="IQ"/>
    <property type="match status" value="1"/>
</dbReference>
<dbReference type="GO" id="GO:0005524">
    <property type="term" value="F:ATP binding"/>
    <property type="evidence" value="ECO:0007669"/>
    <property type="project" value="UniProtKB-UniRule"/>
</dbReference>
<evidence type="ECO:0000256" key="8">
    <source>
        <dbReference type="SAM" id="MobiDB-lite"/>
    </source>
</evidence>
<feature type="compositionally biased region" description="Basic and acidic residues" evidence="8">
    <location>
        <begin position="179"/>
        <end position="195"/>
    </location>
</feature>
<protein>
    <submittedName>
        <fullName evidence="11">Unconventional myosin-XVIIIb isoform X1</fullName>
    </submittedName>
</protein>
<dbReference type="Pfam" id="PF00063">
    <property type="entry name" value="Myosin_head"/>
    <property type="match status" value="1"/>
</dbReference>
<keyword evidence="3 7" id="KW-0175">Coiled coil</keyword>
<dbReference type="InParanoid" id="A0A6P8S1Y4"/>
<dbReference type="RefSeq" id="XP_033811732.1">
    <property type="nucleotide sequence ID" value="XM_033955841.1"/>
</dbReference>
<feature type="coiled-coil region" evidence="7">
    <location>
        <begin position="1697"/>
        <end position="1822"/>
    </location>
</feature>
<evidence type="ECO:0000259" key="9">
    <source>
        <dbReference type="PROSITE" id="PS51456"/>
    </source>
</evidence>
<evidence type="ECO:0000256" key="5">
    <source>
        <dbReference type="ARBA" id="ARBA00023175"/>
    </source>
</evidence>
<organism evidence="10 11">
    <name type="scientific">Geotrypetes seraphini</name>
    <name type="common">Gaboon caecilian</name>
    <name type="synonym">Caecilia seraphini</name>
    <dbReference type="NCBI Taxonomy" id="260995"/>
    <lineage>
        <taxon>Eukaryota</taxon>
        <taxon>Metazoa</taxon>
        <taxon>Chordata</taxon>
        <taxon>Craniata</taxon>
        <taxon>Vertebrata</taxon>
        <taxon>Euteleostomi</taxon>
        <taxon>Amphibia</taxon>
        <taxon>Gymnophiona</taxon>
        <taxon>Geotrypetes</taxon>
    </lineage>
</organism>